<accession>A0ABU3A9M8</accession>
<dbReference type="InterPro" id="IPR032295">
    <property type="entry name" value="DUF4842"/>
</dbReference>
<dbReference type="Proteomes" id="UP001255246">
    <property type="component" value="Unassembled WGS sequence"/>
</dbReference>
<feature type="domain" description="DUF4842" evidence="2">
    <location>
        <begin position="465"/>
        <end position="653"/>
    </location>
</feature>
<dbReference type="EMBL" id="JAVRHR010000001">
    <property type="protein sequence ID" value="MDT0605788.1"/>
    <property type="molecule type" value="Genomic_DNA"/>
</dbReference>
<dbReference type="InterPro" id="IPR025193">
    <property type="entry name" value="DUF4114"/>
</dbReference>
<evidence type="ECO:0000259" key="1">
    <source>
        <dbReference type="Pfam" id="PF13448"/>
    </source>
</evidence>
<evidence type="ECO:0000259" key="2">
    <source>
        <dbReference type="Pfam" id="PF16130"/>
    </source>
</evidence>
<dbReference type="PROSITE" id="PS51257">
    <property type="entry name" value="PROKAR_LIPOPROTEIN"/>
    <property type="match status" value="1"/>
</dbReference>
<comment type="caution">
    <text evidence="3">The sequence shown here is derived from an EMBL/GenBank/DDBJ whole genome shotgun (WGS) entry which is preliminary data.</text>
</comment>
<name>A0ABU3A9M8_9FLAO</name>
<dbReference type="NCBIfam" id="TIGR04456">
    <property type="entry name" value="LruC_dom"/>
    <property type="match status" value="1"/>
</dbReference>
<proteinExistence type="predicted"/>
<protein>
    <submittedName>
        <fullName evidence="3">LruC domain-containing protein</fullName>
    </submittedName>
</protein>
<feature type="domain" description="DUF4114" evidence="1">
    <location>
        <begin position="299"/>
        <end position="382"/>
    </location>
</feature>
<gene>
    <name evidence="3" type="ORF">RM706_02040</name>
</gene>
<dbReference type="InterPro" id="IPR031025">
    <property type="entry name" value="LruC_dom"/>
</dbReference>
<evidence type="ECO:0000313" key="3">
    <source>
        <dbReference type="EMBL" id="MDT0605788.1"/>
    </source>
</evidence>
<dbReference type="Pfam" id="PF13448">
    <property type="entry name" value="DUF4114"/>
    <property type="match status" value="1"/>
</dbReference>
<evidence type="ECO:0000313" key="4">
    <source>
        <dbReference type="Proteomes" id="UP001255246"/>
    </source>
</evidence>
<organism evidence="3 4">
    <name type="scientific">Croceitalea rosinachiae</name>
    <dbReference type="NCBI Taxonomy" id="3075596"/>
    <lineage>
        <taxon>Bacteria</taxon>
        <taxon>Pseudomonadati</taxon>
        <taxon>Bacteroidota</taxon>
        <taxon>Flavobacteriia</taxon>
        <taxon>Flavobacteriales</taxon>
        <taxon>Flavobacteriaceae</taxon>
        <taxon>Croceitalea</taxon>
    </lineage>
</organism>
<sequence>MKNPSRILFILIALSFLSCVSEKDLDQPIVDDEIVITDDDGGVDDPLSALNVSTSFDYPTSKNINLILEAPDFLKGATFSIYGKVGIQDSLSIASGTFNEEGRFEKQLTVTSRLDSLLIFTNYIGLIDNVRLPVNTEEVLFDYTQFYERNGSSGKGIERPKRIHLSQKGQAEYTFIDSFNGLGVPDNLAFADVIQQNLLDDINASLPENVPGGIPSSNPDFLAGKETSLIITEEADVWVTFVSEGAGYRNVLGYYSYPLGNEPASVDDIVEHRVIFPNVSFSGSGGGLIPGDRVYLGRFPANTVISWFLAANGWFGSGVNDGNGVYYSNPDFNPESTASTRDHMVLLYDEARELTLLGFEDLRRDVATDDDFNDAVFYAKANPPDAIQIGDFAEIEVANDADGDGINDELDDFPFDADKAFNNFLPSVNSTGKLVYEDLWPSQGDYDFNDLAVDYSFNLIANGDNLITSIDASFTIENIGGALHNGFAFTLPINPNNVSSIDGQIINGGYETIASNGTETGTNTDETVIIVAGDCFDLLGQTINISIEFSSPIDANALGEVPFNAFLIANQDRAKEIHLPDLPPTSKADYLGTQDDFSDPLIGRYYKTNTNLPWALNIYEGFQTPPENVPIILQYPRFVNWANSGGTEDLDWYAQ</sequence>
<keyword evidence="4" id="KW-1185">Reference proteome</keyword>
<dbReference type="RefSeq" id="WP_311349355.1">
    <property type="nucleotide sequence ID" value="NZ_JAVRHR010000001.1"/>
</dbReference>
<dbReference type="Pfam" id="PF16130">
    <property type="entry name" value="DUF4842"/>
    <property type="match status" value="1"/>
</dbReference>
<reference evidence="3 4" key="1">
    <citation type="submission" date="2023-09" db="EMBL/GenBank/DDBJ databases">
        <authorList>
            <person name="Rey-Velasco X."/>
        </authorList>
    </citation>
    <scope>NUCLEOTIDE SEQUENCE [LARGE SCALE GENOMIC DNA]</scope>
    <source>
        <strain evidence="3 4">F388</strain>
    </source>
</reference>